<dbReference type="GO" id="GO:0043195">
    <property type="term" value="C:terminal bouton"/>
    <property type="evidence" value="ECO:0007669"/>
    <property type="project" value="TreeGrafter"/>
</dbReference>
<gene>
    <name evidence="9" type="ORF">O3P69_017776</name>
</gene>
<dbReference type="InterPro" id="IPR020846">
    <property type="entry name" value="MFS_dom"/>
</dbReference>
<feature type="compositionally biased region" description="Basic and acidic residues" evidence="6">
    <location>
        <begin position="329"/>
        <end position="342"/>
    </location>
</feature>
<dbReference type="Gene3D" id="1.20.1250.20">
    <property type="entry name" value="MFS general substrate transporter like domains"/>
    <property type="match status" value="2"/>
</dbReference>
<proteinExistence type="predicted"/>
<dbReference type="GO" id="GO:0030672">
    <property type="term" value="C:synaptic vesicle membrane"/>
    <property type="evidence" value="ECO:0007669"/>
    <property type="project" value="TreeGrafter"/>
</dbReference>
<dbReference type="AlphaFoldDB" id="A0AAW0SIS6"/>
<protein>
    <recommendedName>
        <fullName evidence="8">Major facilitator superfamily (MFS) profile domain-containing protein</fullName>
    </recommendedName>
</protein>
<evidence type="ECO:0000256" key="7">
    <source>
        <dbReference type="SAM" id="Phobius"/>
    </source>
</evidence>
<comment type="subcellular location">
    <subcellularLocation>
        <location evidence="1">Membrane</location>
        <topology evidence="1">Multi-pass membrane protein</topology>
    </subcellularLocation>
</comment>
<feature type="transmembrane region" description="Helical" evidence="7">
    <location>
        <begin position="462"/>
        <end position="485"/>
    </location>
</feature>
<keyword evidence="2" id="KW-0813">Transport</keyword>
<dbReference type="PROSITE" id="PS50850">
    <property type="entry name" value="MFS"/>
    <property type="match status" value="1"/>
</dbReference>
<feature type="region of interest" description="Disordered" evidence="6">
    <location>
        <begin position="314"/>
        <end position="351"/>
    </location>
</feature>
<feature type="transmembrane region" description="Helical" evidence="7">
    <location>
        <begin position="601"/>
        <end position="623"/>
    </location>
</feature>
<feature type="domain" description="Major facilitator superfamily (MFS) profile" evidence="8">
    <location>
        <begin position="296"/>
        <end position="720"/>
    </location>
</feature>
<feature type="transmembrane region" description="Helical" evidence="7">
    <location>
        <begin position="94"/>
        <end position="118"/>
    </location>
</feature>
<feature type="transmembrane region" description="Helical" evidence="7">
    <location>
        <begin position="433"/>
        <end position="450"/>
    </location>
</feature>
<sequence length="764" mass="83585">MLRRQDERDRQTEARRTHRPSSAQSVSSDPGMNEEKNKCNGKISANGGLRRRKKVHGEEAAGSGELLPAGACWERAGEWRRCEVGVARLRQSRAAVVVLVYAALVLDNMLLTVVVPIIPEYLYQLEHRHVPVSLNTTTIATPSSFVTTFSSPDASSSFLERDENLTPQSLKAASRRTLTPAHKTQVREPVASIQPSSPRLSLRVDSKGDQTKSLRELNDNEKRATVDISDFKILQLPRWYRRLRSKRAFRQIDGALVGGERRMLDEYFQELPTKHKTQSQQIASENNMSRFARNEQILDGSSLEFLTTKKRVLLSPRRHRTSEAPPTSKEPKQTNKTKDSKPTKPTASVSGVAVREREMYKDINDENWKVGMLLSSKALVQLMVNPMVGSLTAHIGYSLPLVFGTHNLLLSAVLFASAQDFILMFLARSLQGVASACIAVSGMGIIAELFTDDGERGRVQGLVMGGIALGVLTGYPLGSLLYDFMDSKTPPFLVVAVLTVVLGIVQVVVLNPRKVPERMVTVTPLSQLVQDPYIVVTAGAVMVATSTLAVLEPCLPIWLIDNLHLQKWQLGVVFIPDSVGYFLGTSCTAGPSYTLGRWRAALLAMMLVALAAATVPEATSLFALSGPHLFLGMGVGTVDAALMPLLAALVDTRHVGAYGAVYSIAQAAVALAYFLGPLVGSAMVEVIGFPWLMRSMAFLNLCYCPLLCFLGAHETTTASASETQAILMAAPQPNDYLSHITTVVQPNRQSSVTYHQLFDEDDDD</sequence>
<evidence type="ECO:0000256" key="1">
    <source>
        <dbReference type="ARBA" id="ARBA00004141"/>
    </source>
</evidence>
<keyword evidence="10" id="KW-1185">Reference proteome</keyword>
<feature type="region of interest" description="Disordered" evidence="6">
    <location>
        <begin position="175"/>
        <end position="212"/>
    </location>
</feature>
<feature type="compositionally biased region" description="Basic and acidic residues" evidence="6">
    <location>
        <begin position="202"/>
        <end position="212"/>
    </location>
</feature>
<dbReference type="EMBL" id="JARAKH010000142">
    <property type="protein sequence ID" value="KAK8375038.1"/>
    <property type="molecule type" value="Genomic_DNA"/>
</dbReference>
<dbReference type="InterPro" id="IPR036259">
    <property type="entry name" value="MFS_trans_sf"/>
</dbReference>
<dbReference type="GO" id="GO:0005335">
    <property type="term" value="F:serotonin:sodium:chloride symporter activity"/>
    <property type="evidence" value="ECO:0007669"/>
    <property type="project" value="TreeGrafter"/>
</dbReference>
<feature type="region of interest" description="Disordered" evidence="6">
    <location>
        <begin position="1"/>
        <end position="61"/>
    </location>
</feature>
<organism evidence="9 10">
    <name type="scientific">Scylla paramamosain</name>
    <name type="common">Mud crab</name>
    <dbReference type="NCBI Taxonomy" id="85552"/>
    <lineage>
        <taxon>Eukaryota</taxon>
        <taxon>Metazoa</taxon>
        <taxon>Ecdysozoa</taxon>
        <taxon>Arthropoda</taxon>
        <taxon>Crustacea</taxon>
        <taxon>Multicrustacea</taxon>
        <taxon>Malacostraca</taxon>
        <taxon>Eumalacostraca</taxon>
        <taxon>Eucarida</taxon>
        <taxon>Decapoda</taxon>
        <taxon>Pleocyemata</taxon>
        <taxon>Brachyura</taxon>
        <taxon>Eubrachyura</taxon>
        <taxon>Portunoidea</taxon>
        <taxon>Portunidae</taxon>
        <taxon>Portuninae</taxon>
        <taxon>Scylla</taxon>
    </lineage>
</organism>
<name>A0AAW0SIS6_SCYPA</name>
<comment type="caution">
    <text evidence="9">The sequence shown here is derived from an EMBL/GenBank/DDBJ whole genome shotgun (WGS) entry which is preliminary data.</text>
</comment>
<keyword evidence="3 7" id="KW-0812">Transmembrane</keyword>
<dbReference type="GO" id="GO:0015842">
    <property type="term" value="P:aminergic neurotransmitter loading into synaptic vesicle"/>
    <property type="evidence" value="ECO:0007669"/>
    <property type="project" value="TreeGrafter"/>
</dbReference>
<feature type="transmembrane region" description="Helical" evidence="7">
    <location>
        <begin position="629"/>
        <end position="650"/>
    </location>
</feature>
<evidence type="ECO:0000256" key="3">
    <source>
        <dbReference type="ARBA" id="ARBA00022692"/>
    </source>
</evidence>
<keyword evidence="4 7" id="KW-1133">Transmembrane helix</keyword>
<evidence type="ECO:0000313" key="10">
    <source>
        <dbReference type="Proteomes" id="UP001487740"/>
    </source>
</evidence>
<evidence type="ECO:0000256" key="2">
    <source>
        <dbReference type="ARBA" id="ARBA00022448"/>
    </source>
</evidence>
<feature type="transmembrane region" description="Helical" evidence="7">
    <location>
        <begin position="532"/>
        <end position="551"/>
    </location>
</feature>
<feature type="compositionally biased region" description="Basic and acidic residues" evidence="6">
    <location>
        <begin position="1"/>
        <end position="15"/>
    </location>
</feature>
<dbReference type="PANTHER" id="PTHR23506:SF4">
    <property type="entry name" value="PORTABELLA"/>
    <property type="match status" value="1"/>
</dbReference>
<accession>A0AAW0SIS6</accession>
<feature type="compositionally biased region" description="Polar residues" evidence="6">
    <location>
        <begin position="20"/>
        <end position="30"/>
    </location>
</feature>
<dbReference type="Pfam" id="PF07690">
    <property type="entry name" value="MFS_1"/>
    <property type="match status" value="1"/>
</dbReference>
<dbReference type="InterPro" id="IPR011701">
    <property type="entry name" value="MFS"/>
</dbReference>
<evidence type="ECO:0000256" key="5">
    <source>
        <dbReference type="ARBA" id="ARBA00023136"/>
    </source>
</evidence>
<evidence type="ECO:0000256" key="4">
    <source>
        <dbReference type="ARBA" id="ARBA00022989"/>
    </source>
</evidence>
<evidence type="ECO:0000259" key="8">
    <source>
        <dbReference type="PROSITE" id="PS50850"/>
    </source>
</evidence>
<dbReference type="Proteomes" id="UP001487740">
    <property type="component" value="Unassembled WGS sequence"/>
</dbReference>
<reference evidence="9 10" key="1">
    <citation type="submission" date="2023-03" db="EMBL/GenBank/DDBJ databases">
        <title>High-quality genome of Scylla paramamosain provides insights in environmental adaptation.</title>
        <authorList>
            <person name="Zhang L."/>
        </authorList>
    </citation>
    <scope>NUCLEOTIDE SEQUENCE [LARGE SCALE GENOMIC DNA]</scope>
    <source>
        <strain evidence="9">LZ_2023a</strain>
        <tissue evidence="9">Muscle</tissue>
    </source>
</reference>
<evidence type="ECO:0000256" key="6">
    <source>
        <dbReference type="SAM" id="MobiDB-lite"/>
    </source>
</evidence>
<feature type="transmembrane region" description="Helical" evidence="7">
    <location>
        <begin position="491"/>
        <end position="511"/>
    </location>
</feature>
<evidence type="ECO:0000313" key="9">
    <source>
        <dbReference type="EMBL" id="KAK8375038.1"/>
    </source>
</evidence>
<dbReference type="InterPro" id="IPR050930">
    <property type="entry name" value="MFS_Vesicular_Transporter"/>
</dbReference>
<keyword evidence="5 7" id="KW-0472">Membrane</keyword>
<dbReference type="SUPFAM" id="SSF103473">
    <property type="entry name" value="MFS general substrate transporter"/>
    <property type="match status" value="1"/>
</dbReference>
<dbReference type="PANTHER" id="PTHR23506">
    <property type="entry name" value="GH10249P"/>
    <property type="match status" value="1"/>
</dbReference>